<dbReference type="GO" id="GO:0003729">
    <property type="term" value="F:mRNA binding"/>
    <property type="evidence" value="ECO:0007669"/>
    <property type="project" value="TreeGrafter"/>
</dbReference>
<keyword evidence="4" id="KW-0732">Signal</keyword>
<evidence type="ECO:0000256" key="4">
    <source>
        <dbReference type="SAM" id="SignalP"/>
    </source>
</evidence>
<evidence type="ECO:0000259" key="5">
    <source>
        <dbReference type="Pfam" id="PF22591"/>
    </source>
</evidence>
<dbReference type="OrthoDB" id="18884at2759"/>
<dbReference type="InParanoid" id="A0A2H3D1L4"/>
<evidence type="ECO:0000313" key="6">
    <source>
        <dbReference type="EMBL" id="PBK89135.1"/>
    </source>
</evidence>
<dbReference type="Pfam" id="PF22591">
    <property type="entry name" value="eIF3a_PCI_TPR-like"/>
    <property type="match status" value="1"/>
</dbReference>
<dbReference type="InterPro" id="IPR027512">
    <property type="entry name" value="EIF3A"/>
</dbReference>
<dbReference type="AlphaFoldDB" id="A0A2H3D1L4"/>
<dbReference type="PANTHER" id="PTHR14005:SF0">
    <property type="entry name" value="EUKARYOTIC TRANSLATION INITIATION FACTOR 3 SUBUNIT A"/>
    <property type="match status" value="1"/>
</dbReference>
<keyword evidence="1" id="KW-0963">Cytoplasm</keyword>
<dbReference type="GO" id="GO:0071540">
    <property type="term" value="C:eukaryotic translation initiation factor 3 complex, eIF3e"/>
    <property type="evidence" value="ECO:0007669"/>
    <property type="project" value="TreeGrafter"/>
</dbReference>
<dbReference type="Gene3D" id="4.10.860.10">
    <property type="entry name" value="UVR domain"/>
    <property type="match status" value="1"/>
</dbReference>
<keyword evidence="2" id="KW-0396">Initiation factor</keyword>
<proteinExistence type="predicted"/>
<reference evidence="7" key="1">
    <citation type="journal article" date="2017" name="Nat. Ecol. Evol.">
        <title>Genome expansion and lineage-specific genetic innovations in the forest pathogenic fungi Armillaria.</title>
        <authorList>
            <person name="Sipos G."/>
            <person name="Prasanna A.N."/>
            <person name="Walter M.C."/>
            <person name="O'Connor E."/>
            <person name="Balint B."/>
            <person name="Krizsan K."/>
            <person name="Kiss B."/>
            <person name="Hess J."/>
            <person name="Varga T."/>
            <person name="Slot J."/>
            <person name="Riley R."/>
            <person name="Boka B."/>
            <person name="Rigling D."/>
            <person name="Barry K."/>
            <person name="Lee J."/>
            <person name="Mihaltcheva S."/>
            <person name="LaButti K."/>
            <person name="Lipzen A."/>
            <person name="Waldron R."/>
            <person name="Moloney N.M."/>
            <person name="Sperisen C."/>
            <person name="Kredics L."/>
            <person name="Vagvoelgyi C."/>
            <person name="Patrignani A."/>
            <person name="Fitzpatrick D."/>
            <person name="Nagy I."/>
            <person name="Doyle S."/>
            <person name="Anderson J.B."/>
            <person name="Grigoriev I.V."/>
            <person name="Gueldener U."/>
            <person name="Muensterkoetter M."/>
            <person name="Nagy L.G."/>
        </authorList>
    </citation>
    <scope>NUCLEOTIDE SEQUENCE [LARGE SCALE GENOMIC DNA]</scope>
    <source>
        <strain evidence="7">Ar21-2</strain>
    </source>
</reference>
<dbReference type="GO" id="GO:0003743">
    <property type="term" value="F:translation initiation factor activity"/>
    <property type="evidence" value="ECO:0007669"/>
    <property type="project" value="UniProtKB-KW"/>
</dbReference>
<dbReference type="EMBL" id="KZ293670">
    <property type="protein sequence ID" value="PBK89135.1"/>
    <property type="molecule type" value="Genomic_DNA"/>
</dbReference>
<evidence type="ECO:0000256" key="3">
    <source>
        <dbReference type="ARBA" id="ARBA00022917"/>
    </source>
</evidence>
<name>A0A2H3D1L4_ARMGA</name>
<dbReference type="GO" id="GO:0071541">
    <property type="term" value="C:eukaryotic translation initiation factor 3 complex, eIF3m"/>
    <property type="evidence" value="ECO:0007669"/>
    <property type="project" value="TreeGrafter"/>
</dbReference>
<evidence type="ECO:0000313" key="7">
    <source>
        <dbReference type="Proteomes" id="UP000217790"/>
    </source>
</evidence>
<feature type="domain" description="eIF3a PCI" evidence="5">
    <location>
        <begin position="23"/>
        <end position="103"/>
    </location>
</feature>
<keyword evidence="3" id="KW-0648">Protein biosynthesis</keyword>
<organism evidence="6 7">
    <name type="scientific">Armillaria gallica</name>
    <name type="common">Bulbous honey fungus</name>
    <name type="synonym">Armillaria bulbosa</name>
    <dbReference type="NCBI Taxonomy" id="47427"/>
    <lineage>
        <taxon>Eukaryota</taxon>
        <taxon>Fungi</taxon>
        <taxon>Dikarya</taxon>
        <taxon>Basidiomycota</taxon>
        <taxon>Agaricomycotina</taxon>
        <taxon>Agaricomycetes</taxon>
        <taxon>Agaricomycetidae</taxon>
        <taxon>Agaricales</taxon>
        <taxon>Marasmiineae</taxon>
        <taxon>Physalacriaceae</taxon>
        <taxon>Armillaria</taxon>
    </lineage>
</organism>
<dbReference type="GO" id="GO:0002188">
    <property type="term" value="P:translation reinitiation"/>
    <property type="evidence" value="ECO:0007669"/>
    <property type="project" value="TreeGrafter"/>
</dbReference>
<dbReference type="InterPro" id="IPR054711">
    <property type="entry name" value="eIF3a_PCI_TPR-like"/>
</dbReference>
<evidence type="ECO:0000256" key="1">
    <source>
        <dbReference type="ARBA" id="ARBA00022490"/>
    </source>
</evidence>
<protein>
    <recommendedName>
        <fullName evidence="5">eIF3a PCI domain-containing protein</fullName>
    </recommendedName>
</protein>
<sequence length="225" mass="25725">MQYKTIFQNTSMQSIKLVITHLHILLGTVNANDDQCKGHTVTTPWLKFLWENGRFCGDAEKQRGDIPSQISQQAFKFKFHLKHQRKVEFCRPCEVLQLHLSHTQHLDTQFTQLNTSFQLELWSEVFCSIKDIDNLLMKGKMVSSNALYHAMAWARFYALAMSIGGKSNEKLSKLWTGVQIGQLTAPLGLTKMPMRAGLLKDTVCHLSLYFKLCLTHAIVILMGRP</sequence>
<accession>A0A2H3D1L4</accession>
<dbReference type="STRING" id="47427.A0A2H3D1L4"/>
<evidence type="ECO:0000256" key="2">
    <source>
        <dbReference type="ARBA" id="ARBA00022540"/>
    </source>
</evidence>
<feature type="chain" id="PRO_5013588013" description="eIF3a PCI domain-containing protein" evidence="4">
    <location>
        <begin position="32"/>
        <end position="225"/>
    </location>
</feature>
<dbReference type="OMA" id="HAMAWAR"/>
<keyword evidence="7" id="KW-1185">Reference proteome</keyword>
<dbReference type="PANTHER" id="PTHR14005">
    <property type="entry name" value="EUKARYOTIC TRANSLATION INITIATION FACTOR 3, THETA SUBUNIT"/>
    <property type="match status" value="1"/>
</dbReference>
<dbReference type="GO" id="GO:0001732">
    <property type="term" value="P:formation of cytoplasmic translation initiation complex"/>
    <property type="evidence" value="ECO:0007669"/>
    <property type="project" value="TreeGrafter"/>
</dbReference>
<dbReference type="GO" id="GO:0043614">
    <property type="term" value="C:multi-eIF complex"/>
    <property type="evidence" value="ECO:0007669"/>
    <property type="project" value="TreeGrafter"/>
</dbReference>
<gene>
    <name evidence="6" type="ORF">ARMGADRAFT_1115406</name>
</gene>
<feature type="signal peptide" evidence="4">
    <location>
        <begin position="1"/>
        <end position="31"/>
    </location>
</feature>
<dbReference type="Proteomes" id="UP000217790">
    <property type="component" value="Unassembled WGS sequence"/>
</dbReference>